<keyword evidence="1" id="KW-0812">Transmembrane</keyword>
<reference evidence="2 3" key="1">
    <citation type="submission" date="2018-12" db="EMBL/GenBank/DDBJ databases">
        <authorList>
            <consortium name="Pathogen Informatics"/>
        </authorList>
    </citation>
    <scope>NUCLEOTIDE SEQUENCE [LARGE SCALE GENOMIC DNA]</scope>
    <source>
        <strain evidence="2 3">NCTC10918</strain>
    </source>
</reference>
<evidence type="ECO:0008006" key="4">
    <source>
        <dbReference type="Google" id="ProtNLM"/>
    </source>
</evidence>
<feature type="transmembrane region" description="Helical" evidence="1">
    <location>
        <begin position="181"/>
        <end position="199"/>
    </location>
</feature>
<feature type="transmembrane region" description="Helical" evidence="1">
    <location>
        <begin position="77"/>
        <end position="96"/>
    </location>
</feature>
<protein>
    <recommendedName>
        <fullName evidence="4">ABC transporter permease</fullName>
    </recommendedName>
</protein>
<evidence type="ECO:0000313" key="3">
    <source>
        <dbReference type="Proteomes" id="UP000270988"/>
    </source>
</evidence>
<accession>A0A448UXI6</accession>
<feature type="transmembrane region" description="Helical" evidence="1">
    <location>
        <begin position="151"/>
        <end position="175"/>
    </location>
</feature>
<feature type="transmembrane region" description="Helical" evidence="1">
    <location>
        <begin position="44"/>
        <end position="65"/>
    </location>
</feature>
<feature type="transmembrane region" description="Helical" evidence="1">
    <location>
        <begin position="240"/>
        <end position="258"/>
    </location>
</feature>
<keyword evidence="1" id="KW-0472">Membrane</keyword>
<proteinExistence type="predicted"/>
<feature type="transmembrane region" description="Helical" evidence="1">
    <location>
        <begin position="116"/>
        <end position="144"/>
    </location>
</feature>
<organism evidence="2 3">
    <name type="scientific">Rothia dentocariosa</name>
    <dbReference type="NCBI Taxonomy" id="2047"/>
    <lineage>
        <taxon>Bacteria</taxon>
        <taxon>Bacillati</taxon>
        <taxon>Actinomycetota</taxon>
        <taxon>Actinomycetes</taxon>
        <taxon>Micrococcales</taxon>
        <taxon>Micrococcaceae</taxon>
        <taxon>Rothia</taxon>
    </lineage>
</organism>
<dbReference type="AlphaFoldDB" id="A0A448UXI6"/>
<keyword evidence="1" id="KW-1133">Transmembrane helix</keyword>
<sequence>MTKMMAKETTMSQYQRDAGKSSIQLFRALAAAEIWVFLRQPVMIALTLLLPAGLLAITALAEASFSPQAWAQIAGRDLVAVQCITVYFVALNTLTARRHTLALKRLRTTALPSVGIVAGLLVPPLLVGVFQLVAVFTGLVVLGAPLPQSPLLIGVSVLLGMIIATLAGVVTSGLTATPEKAQWTMMPFFVAVMGAISVLPSVDPSIINVLLAVPLTANGHLVATGWHVGTANTNEVMVDMAFMVVWAVILSLVSWKTFRWERRH</sequence>
<gene>
    <name evidence="2" type="ORF">NCTC10918_01850</name>
</gene>
<dbReference type="Proteomes" id="UP000270988">
    <property type="component" value="Chromosome"/>
</dbReference>
<evidence type="ECO:0000256" key="1">
    <source>
        <dbReference type="SAM" id="Phobius"/>
    </source>
</evidence>
<dbReference type="EMBL" id="LR134521">
    <property type="protein sequence ID" value="VEJ30566.1"/>
    <property type="molecule type" value="Genomic_DNA"/>
</dbReference>
<evidence type="ECO:0000313" key="2">
    <source>
        <dbReference type="EMBL" id="VEJ30566.1"/>
    </source>
</evidence>
<name>A0A448UXI6_9MICC</name>